<evidence type="ECO:0000313" key="1">
    <source>
        <dbReference type="EMBL" id="KAI8421232.1"/>
    </source>
</evidence>
<protein>
    <submittedName>
        <fullName evidence="1">Uncharacterized protein</fullName>
    </submittedName>
</protein>
<organism evidence="1 2">
    <name type="scientific">Choristoneura fumiferana</name>
    <name type="common">Spruce budworm moth</name>
    <name type="synonym">Archips fumiferana</name>
    <dbReference type="NCBI Taxonomy" id="7141"/>
    <lineage>
        <taxon>Eukaryota</taxon>
        <taxon>Metazoa</taxon>
        <taxon>Ecdysozoa</taxon>
        <taxon>Arthropoda</taxon>
        <taxon>Hexapoda</taxon>
        <taxon>Insecta</taxon>
        <taxon>Pterygota</taxon>
        <taxon>Neoptera</taxon>
        <taxon>Endopterygota</taxon>
        <taxon>Lepidoptera</taxon>
        <taxon>Glossata</taxon>
        <taxon>Ditrysia</taxon>
        <taxon>Tortricoidea</taxon>
        <taxon>Tortricidae</taxon>
        <taxon>Tortricinae</taxon>
        <taxon>Choristoneura</taxon>
    </lineage>
</organism>
<dbReference type="EMBL" id="CM046113">
    <property type="protein sequence ID" value="KAI8421232.1"/>
    <property type="molecule type" value="Genomic_DNA"/>
</dbReference>
<comment type="caution">
    <text evidence="1">The sequence shown here is derived from an EMBL/GenBank/DDBJ whole genome shotgun (WGS) entry which is preliminary data.</text>
</comment>
<proteinExistence type="predicted"/>
<gene>
    <name evidence="1" type="ORF">MSG28_008293</name>
</gene>
<sequence length="1031" mass="112336">MLLSGLILMGVIMQTLSLGYVIPAAQCDLNVGLENKGWLAALPFTGPSAVVYTYLGEFNNLHHRDKMVAFGASFVGIGTVLLPGVSWLILPLDFAWPIPWLGIDYRPWRFLVIACAIPYAIGTILMFFAPESPKFHYAKGRTEECLETLKKIYAANKWTTPDHFPRSIYIGLVFCSMYIVVGFLVDLVGKKAILIVILGGSGLCGIGAHLAGSQQTAVVLFAVFQMSGACIGMMNAVAVELFPTRIRAMAVCLSMMMGRLGSVVGSNLIGVFMRTNCGVSFYLFGGLLLGLTCLLILAMYLDIFGFSVVLPAAACDLGLTTSQQGLLSAVPLIGTDVDAQHGSHVVVCHAQQRAQTTMTDSLSSDPGNVPGHLRLLRGVMLSSYAWGLCADTKGRRWTLLLAMPFGAVLNLAASMAPTYASLAVLKFLSAGFTASANAAAFVLVGETTPRRHRSRFMFLMASATMLVQFFICVFAIPVFKLTFRYSISWLSMDYRPWRLLMQIISLPGIIGVVGMLFLYESPKFLLSRDRDGQALTLDTVYLEEPLQLVNSGASFLRKMWDQTAPLFKPPLLKNNLKLYYILLCAYMTSTGYTMWVPTMTNAYFNGENSSGQTFCEVASGATSSSNSSRTLYAVMCYSGASGIINVLLSFVVGPLGKKRTTLLVFVISATAGVVLLFVKISLLSIALFYVFLYVALILGNVNTYLVELNPTYLRGMATCLSVVVARGFGFFSVQLIAQLLTNHCTPMIIGYVVLVSCCGFIGRNLVEYLISNDLVSGIRAVDKTPPQLAFLNPAHSKIFEDPRVEYKSANLINPTSCASALDPGDSPWALVLNCAGETRIGQTEAVYAEGICTLSSNVAKLCDQQGVRLVEISSGQMYSTEKSRVEKELKTPRLLLGAIYKHLNETMKLLWTADLKMNTVHVSDVCRAMWTLGNRPDANRQVYNVVDEGNSTQGSLAELNDIASVAEEANDKHLSAWASICRAYSLTHTPLEPGAGAELLLNKHLCLDGSKYYAVLEDYASMNLFPKELLL</sequence>
<reference evidence="1 2" key="1">
    <citation type="journal article" date="2022" name="Genome Biol. Evol.">
        <title>The Spruce Budworm Genome: Reconstructing the Evolutionary History of Antifreeze Proteins.</title>
        <authorList>
            <person name="Beliveau C."/>
            <person name="Gagne P."/>
            <person name="Picq S."/>
            <person name="Vernygora O."/>
            <person name="Keeling C.I."/>
            <person name="Pinkney K."/>
            <person name="Doucet D."/>
            <person name="Wen F."/>
            <person name="Johnston J.S."/>
            <person name="Maaroufi H."/>
            <person name="Boyle B."/>
            <person name="Laroche J."/>
            <person name="Dewar K."/>
            <person name="Juretic N."/>
            <person name="Blackburn G."/>
            <person name="Nisole A."/>
            <person name="Brunet B."/>
            <person name="Brandao M."/>
            <person name="Lumley L."/>
            <person name="Duan J."/>
            <person name="Quan G."/>
            <person name="Lucarotti C.J."/>
            <person name="Roe A.D."/>
            <person name="Sperling F.A.H."/>
            <person name="Levesque R.C."/>
            <person name="Cusson M."/>
        </authorList>
    </citation>
    <scope>NUCLEOTIDE SEQUENCE [LARGE SCALE GENOMIC DNA]</scope>
    <source>
        <strain evidence="1">Glfc:IPQL:Cfum</strain>
    </source>
</reference>
<dbReference type="Proteomes" id="UP001064048">
    <property type="component" value="Chromosome 13"/>
</dbReference>
<evidence type="ECO:0000313" key="2">
    <source>
        <dbReference type="Proteomes" id="UP001064048"/>
    </source>
</evidence>
<name>A0ACC0JAU6_CHOFU</name>
<keyword evidence="2" id="KW-1185">Reference proteome</keyword>
<accession>A0ACC0JAU6</accession>